<gene>
    <name evidence="11" type="primary">celB3</name>
    <name evidence="11" type="ORF">ERS852471_02315</name>
</gene>
<dbReference type="PANTHER" id="PTHR33989:SF4">
    <property type="entry name" value="PTS SYSTEM N,N'-DIACETYLCHITOBIOSE-SPECIFIC EIIC COMPONENT"/>
    <property type="match status" value="1"/>
</dbReference>
<evidence type="ECO:0000256" key="9">
    <source>
        <dbReference type="SAM" id="Phobius"/>
    </source>
</evidence>
<feature type="transmembrane region" description="Helical" evidence="9">
    <location>
        <begin position="102"/>
        <end position="120"/>
    </location>
</feature>
<dbReference type="InterPro" id="IPR004501">
    <property type="entry name" value="PTS_EIIC_3"/>
</dbReference>
<dbReference type="PROSITE" id="PS51105">
    <property type="entry name" value="PTS_EIIC_TYPE_3"/>
    <property type="match status" value="1"/>
</dbReference>
<feature type="transmembrane region" description="Helical" evidence="9">
    <location>
        <begin position="252"/>
        <end position="272"/>
    </location>
</feature>
<keyword evidence="3 8" id="KW-1003">Cell membrane</keyword>
<dbReference type="InterPro" id="IPR051088">
    <property type="entry name" value="PTS_Sugar-EIIC/EIIB"/>
</dbReference>
<comment type="subcellular location">
    <subcellularLocation>
        <location evidence="1">Cell membrane</location>
        <topology evidence="1">Multi-pass membrane protein</topology>
    </subcellularLocation>
</comment>
<feature type="transmembrane region" description="Helical" evidence="9">
    <location>
        <begin position="75"/>
        <end position="95"/>
    </location>
</feature>
<proteinExistence type="predicted"/>
<evidence type="ECO:0000256" key="8">
    <source>
        <dbReference type="PIRNR" id="PIRNR006351"/>
    </source>
</evidence>
<feature type="transmembrane region" description="Helical" evidence="9">
    <location>
        <begin position="140"/>
        <end position="160"/>
    </location>
</feature>
<dbReference type="GO" id="GO:0009401">
    <property type="term" value="P:phosphoenolpyruvate-dependent sugar phosphotransferase system"/>
    <property type="evidence" value="ECO:0007669"/>
    <property type="project" value="InterPro"/>
</dbReference>
<feature type="transmembrane region" description="Helical" evidence="9">
    <location>
        <begin position="388"/>
        <end position="410"/>
    </location>
</feature>
<dbReference type="PANTHER" id="PTHR33989">
    <property type="match status" value="1"/>
</dbReference>
<accession>A0A174I1S2</accession>
<evidence type="ECO:0000256" key="4">
    <source>
        <dbReference type="ARBA" id="ARBA00022597"/>
    </source>
</evidence>
<reference evidence="11 12" key="1">
    <citation type="submission" date="2015-09" db="EMBL/GenBank/DDBJ databases">
        <authorList>
            <consortium name="Pathogen Informatics"/>
        </authorList>
    </citation>
    <scope>NUCLEOTIDE SEQUENCE [LARGE SCALE GENOMIC DNA]</scope>
    <source>
        <strain evidence="11 12">2789STDY5834856</strain>
    </source>
</reference>
<feature type="transmembrane region" description="Helical" evidence="9">
    <location>
        <begin position="341"/>
        <end position="368"/>
    </location>
</feature>
<feature type="transmembrane region" description="Helical" evidence="9">
    <location>
        <begin position="221"/>
        <end position="245"/>
    </location>
</feature>
<keyword evidence="4 8" id="KW-0762">Sugar transport</keyword>
<dbReference type="EMBL" id="CYZX01000016">
    <property type="protein sequence ID" value="CUO79308.1"/>
    <property type="molecule type" value="Genomic_DNA"/>
</dbReference>
<organism evidence="11 12">
    <name type="scientific">Clostridium disporicum</name>
    <dbReference type="NCBI Taxonomy" id="84024"/>
    <lineage>
        <taxon>Bacteria</taxon>
        <taxon>Bacillati</taxon>
        <taxon>Bacillota</taxon>
        <taxon>Clostridia</taxon>
        <taxon>Eubacteriales</taxon>
        <taxon>Clostridiaceae</taxon>
        <taxon>Clostridium</taxon>
    </lineage>
</organism>
<keyword evidence="5 9" id="KW-0812">Transmembrane</keyword>
<evidence type="ECO:0000256" key="6">
    <source>
        <dbReference type="ARBA" id="ARBA00022989"/>
    </source>
</evidence>
<evidence type="ECO:0000256" key="7">
    <source>
        <dbReference type="ARBA" id="ARBA00023136"/>
    </source>
</evidence>
<evidence type="ECO:0000256" key="5">
    <source>
        <dbReference type="ARBA" id="ARBA00022692"/>
    </source>
</evidence>
<protein>
    <recommendedName>
        <fullName evidence="8">Permease IIC component</fullName>
    </recommendedName>
</protein>
<evidence type="ECO:0000256" key="3">
    <source>
        <dbReference type="ARBA" id="ARBA00022475"/>
    </source>
</evidence>
<evidence type="ECO:0000256" key="2">
    <source>
        <dbReference type="ARBA" id="ARBA00022448"/>
    </source>
</evidence>
<evidence type="ECO:0000313" key="11">
    <source>
        <dbReference type="EMBL" id="CUO79308.1"/>
    </source>
</evidence>
<dbReference type="GO" id="GO:0005886">
    <property type="term" value="C:plasma membrane"/>
    <property type="evidence" value="ECO:0007669"/>
    <property type="project" value="UniProtKB-SubCell"/>
</dbReference>
<evidence type="ECO:0000259" key="10">
    <source>
        <dbReference type="PROSITE" id="PS51105"/>
    </source>
</evidence>
<evidence type="ECO:0000313" key="12">
    <source>
        <dbReference type="Proteomes" id="UP000095594"/>
    </source>
</evidence>
<dbReference type="GO" id="GO:0008982">
    <property type="term" value="F:protein-N(PI)-phosphohistidine-sugar phosphotransferase activity"/>
    <property type="evidence" value="ECO:0007669"/>
    <property type="project" value="UniProtKB-UniRule"/>
</dbReference>
<keyword evidence="6 9" id="KW-1133">Transmembrane helix</keyword>
<evidence type="ECO:0000256" key="1">
    <source>
        <dbReference type="ARBA" id="ARBA00004651"/>
    </source>
</evidence>
<dbReference type="Proteomes" id="UP000095594">
    <property type="component" value="Unassembled WGS sequence"/>
</dbReference>
<dbReference type="GO" id="GO:1901264">
    <property type="term" value="P:carbohydrate derivative transport"/>
    <property type="evidence" value="ECO:0007669"/>
    <property type="project" value="TreeGrafter"/>
</dbReference>
<dbReference type="AlphaFoldDB" id="A0A174I1S2"/>
<dbReference type="InterPro" id="IPR003352">
    <property type="entry name" value="PTS_EIIC"/>
</dbReference>
<dbReference type="RefSeq" id="WP_055266721.1">
    <property type="nucleotide sequence ID" value="NZ_CABIXQ010000016.1"/>
</dbReference>
<feature type="domain" description="PTS EIIC type-3" evidence="10">
    <location>
        <begin position="11"/>
        <end position="410"/>
    </location>
</feature>
<sequence>MSFFDKFQSGIEKVMGPFANVVSTNKFIRALTAGFMATMPISLGTAAIAVLGNLPITPWQNFLVSMGLYQVAQDFISLTLSLLAIYVVISISYNYTKIEGKNAITGAVVSAAVFITLMPIKTSEIDGVMATSLLTSNMGSNGIFVAMIVGLLTPWIFCKLMNKNLKLKLPDSVPPMVADSLAPTFVAMILFFGVFMIKWGISLTSYGDIFTFITEVISKPVMYFGTSPWALIFMYCFMNLCWFFGIHPSPILSCYIPVLMAAGTANTEAFLAGQALPYLTFSIVGAAVYVGGNGNTLGLCIATLFAKSEKYKSMRKLVIPANIFNINEPIIFGFPTMLNPLYFIPMVFTSLASGAVAILLVNILPVTLNPTISLPWVTPGFVSSVMSGGLNLLLIWGVSVTIHFLMYLPFFMVDDANAYKDEQEMLKASEIAAD</sequence>
<feature type="transmembrane region" description="Helical" evidence="9">
    <location>
        <begin position="278"/>
        <end position="306"/>
    </location>
</feature>
<dbReference type="Pfam" id="PF02378">
    <property type="entry name" value="PTS_EIIC"/>
    <property type="match status" value="1"/>
</dbReference>
<dbReference type="PIRSF" id="PIRSF006351">
    <property type="entry name" value="PTS_EIIC-Cellobiose"/>
    <property type="match status" value="1"/>
</dbReference>
<feature type="transmembrane region" description="Helical" evidence="9">
    <location>
        <begin position="33"/>
        <end position="55"/>
    </location>
</feature>
<keyword evidence="2 8" id="KW-0813">Transport</keyword>
<name>A0A174I1S2_9CLOT</name>
<feature type="transmembrane region" description="Helical" evidence="9">
    <location>
        <begin position="181"/>
        <end position="201"/>
    </location>
</feature>
<comment type="function">
    <text evidence="8">The phosphoenolpyruvate-dependent sugar phosphotransferase system (PTS), a major carbohydrate active -transport system, catalyzes the phosphorylation of incoming sugar substrates concomitant with their translocation across the cell membrane.</text>
</comment>
<keyword evidence="7 8" id="KW-0472">Membrane</keyword>
<dbReference type="InterPro" id="IPR004796">
    <property type="entry name" value="PTS_IIC_cello"/>
</dbReference>
<dbReference type="OrthoDB" id="1641940at2"/>